<dbReference type="Proteomes" id="UP000318709">
    <property type="component" value="Chromosome"/>
</dbReference>
<feature type="region of interest" description="Disordered" evidence="1">
    <location>
        <begin position="1"/>
        <end position="43"/>
    </location>
</feature>
<feature type="compositionally biased region" description="Low complexity" evidence="1">
    <location>
        <begin position="23"/>
        <end position="43"/>
    </location>
</feature>
<protein>
    <submittedName>
        <fullName evidence="2">Uncharacterized protein</fullName>
    </submittedName>
</protein>
<evidence type="ECO:0000313" key="3">
    <source>
        <dbReference type="Proteomes" id="UP000318709"/>
    </source>
</evidence>
<evidence type="ECO:0000256" key="1">
    <source>
        <dbReference type="SAM" id="MobiDB-lite"/>
    </source>
</evidence>
<feature type="compositionally biased region" description="Pro residues" evidence="1">
    <location>
        <begin position="1"/>
        <end position="11"/>
    </location>
</feature>
<name>A0A4Y6U7Y2_9PROT</name>
<keyword evidence="3" id="KW-1185">Reference proteome</keyword>
<reference evidence="2 3" key="1">
    <citation type="submission" date="2019-03" db="EMBL/GenBank/DDBJ databases">
        <title>The complete genome sequence of Swingsia_sp. F3b2 LMG30590(T).</title>
        <authorList>
            <person name="Chua K.-O."/>
            <person name="Chan K.-G."/>
            <person name="See-Too W.-S."/>
        </authorList>
    </citation>
    <scope>NUCLEOTIDE SEQUENCE [LARGE SCALE GENOMIC DNA]</scope>
    <source>
        <strain evidence="2 3">F3b2</strain>
    </source>
</reference>
<gene>
    <name evidence="2" type="ORF">E3E12_02540</name>
</gene>
<accession>A0A4Y6U7Y2</accession>
<proteinExistence type="predicted"/>
<organism evidence="2 3">
    <name type="scientific">Formicincola oecophyllae</name>
    <dbReference type="NCBI Taxonomy" id="2558361"/>
    <lineage>
        <taxon>Bacteria</taxon>
        <taxon>Pseudomonadati</taxon>
        <taxon>Pseudomonadota</taxon>
        <taxon>Alphaproteobacteria</taxon>
        <taxon>Acetobacterales</taxon>
        <taxon>Acetobacteraceae</taxon>
        <taxon>Formicincola</taxon>
    </lineage>
</organism>
<dbReference type="RefSeq" id="WP_141442925.1">
    <property type="nucleotide sequence ID" value="NZ_CP038231.1"/>
</dbReference>
<sequence length="118" mass="12559">MVEPTTPPLPELPGNASPHAPSQAMQNAMAAAQAAAQQGQAAQPRIKVNAHIQQEGGKFFLVADGLRVGPYPAREMARSPMASQALARAFAERETARQKERVAAMARDMDAQQNGETP</sequence>
<dbReference type="KEGG" id="swf:E3E12_02540"/>
<evidence type="ECO:0000313" key="2">
    <source>
        <dbReference type="EMBL" id="QDH13264.1"/>
    </source>
</evidence>
<dbReference type="EMBL" id="CP038231">
    <property type="protein sequence ID" value="QDH13264.1"/>
    <property type="molecule type" value="Genomic_DNA"/>
</dbReference>
<dbReference type="AlphaFoldDB" id="A0A4Y6U7Y2"/>